<protein>
    <submittedName>
        <fullName evidence="1">Uncharacterized protein</fullName>
    </submittedName>
</protein>
<dbReference type="Proteomes" id="UP000634136">
    <property type="component" value="Unassembled WGS sequence"/>
</dbReference>
<sequence length="59" mass="6664">MEIFKVSHDDSGVPEEAKVAVIDVMMDALGVDRVYSVTWVLCRHCDGTVTRQVEVRRLT</sequence>
<dbReference type="EMBL" id="JAAIUW010000012">
    <property type="protein sequence ID" value="KAF7806991.1"/>
    <property type="molecule type" value="Genomic_DNA"/>
</dbReference>
<dbReference type="AlphaFoldDB" id="A0A834W5V6"/>
<evidence type="ECO:0000313" key="2">
    <source>
        <dbReference type="Proteomes" id="UP000634136"/>
    </source>
</evidence>
<organism evidence="1 2">
    <name type="scientific">Senna tora</name>
    <dbReference type="NCBI Taxonomy" id="362788"/>
    <lineage>
        <taxon>Eukaryota</taxon>
        <taxon>Viridiplantae</taxon>
        <taxon>Streptophyta</taxon>
        <taxon>Embryophyta</taxon>
        <taxon>Tracheophyta</taxon>
        <taxon>Spermatophyta</taxon>
        <taxon>Magnoliopsida</taxon>
        <taxon>eudicotyledons</taxon>
        <taxon>Gunneridae</taxon>
        <taxon>Pentapetalae</taxon>
        <taxon>rosids</taxon>
        <taxon>fabids</taxon>
        <taxon>Fabales</taxon>
        <taxon>Fabaceae</taxon>
        <taxon>Caesalpinioideae</taxon>
        <taxon>Cassia clade</taxon>
        <taxon>Senna</taxon>
    </lineage>
</organism>
<name>A0A834W5V6_9FABA</name>
<evidence type="ECO:0000313" key="1">
    <source>
        <dbReference type="EMBL" id="KAF7806991.1"/>
    </source>
</evidence>
<comment type="caution">
    <text evidence="1">The sequence shown here is derived from an EMBL/GenBank/DDBJ whole genome shotgun (WGS) entry which is preliminary data.</text>
</comment>
<keyword evidence="2" id="KW-1185">Reference proteome</keyword>
<gene>
    <name evidence="1" type="ORF">G2W53_039152</name>
</gene>
<reference evidence="1" key="1">
    <citation type="submission" date="2020-09" db="EMBL/GenBank/DDBJ databases">
        <title>Genome-Enabled Discovery of Anthraquinone Biosynthesis in Senna tora.</title>
        <authorList>
            <person name="Kang S.-H."/>
            <person name="Pandey R.P."/>
            <person name="Lee C.-M."/>
            <person name="Sim J.-S."/>
            <person name="Jeong J.-T."/>
            <person name="Choi B.-S."/>
            <person name="Jung M."/>
            <person name="Ginzburg D."/>
            <person name="Zhao K."/>
            <person name="Won S.Y."/>
            <person name="Oh T.-J."/>
            <person name="Yu Y."/>
            <person name="Kim N.-H."/>
            <person name="Lee O.R."/>
            <person name="Lee T.-H."/>
            <person name="Bashyal P."/>
            <person name="Kim T.-S."/>
            <person name="Lee W.-H."/>
            <person name="Kawkins C."/>
            <person name="Kim C.-K."/>
            <person name="Kim J.S."/>
            <person name="Ahn B.O."/>
            <person name="Rhee S.Y."/>
            <person name="Sohng J.K."/>
        </authorList>
    </citation>
    <scope>NUCLEOTIDE SEQUENCE</scope>
    <source>
        <tissue evidence="1">Leaf</tissue>
    </source>
</reference>
<accession>A0A834W5V6</accession>
<proteinExistence type="predicted"/>